<keyword evidence="3" id="KW-1185">Reference proteome</keyword>
<evidence type="ECO:0000313" key="2">
    <source>
        <dbReference type="EMBL" id="SJL12460.1"/>
    </source>
</evidence>
<feature type="compositionally biased region" description="Low complexity" evidence="1">
    <location>
        <begin position="133"/>
        <end position="143"/>
    </location>
</feature>
<accession>A0A284RUP7</accession>
<evidence type="ECO:0000313" key="3">
    <source>
        <dbReference type="Proteomes" id="UP000219338"/>
    </source>
</evidence>
<sequence length="163" mass="17649">MNTRICCGERDVFVVLDSDEIRIVSERGGNTRETGSIGEHFTVLPNSCDVDASGSRFCAEPSIIRIRKGCRDAGRRATTDALAMLNILPFCVRASEPRAANNVNIRQQRVQAGGGIEGDGDDRGDSDEDAPYSLSLDNSSSTRSPPPTFFEQVEQEKAAPEKG</sequence>
<organism evidence="2 3">
    <name type="scientific">Armillaria ostoyae</name>
    <name type="common">Armillaria root rot fungus</name>
    <dbReference type="NCBI Taxonomy" id="47428"/>
    <lineage>
        <taxon>Eukaryota</taxon>
        <taxon>Fungi</taxon>
        <taxon>Dikarya</taxon>
        <taxon>Basidiomycota</taxon>
        <taxon>Agaricomycotina</taxon>
        <taxon>Agaricomycetes</taxon>
        <taxon>Agaricomycetidae</taxon>
        <taxon>Agaricales</taxon>
        <taxon>Marasmiineae</taxon>
        <taxon>Physalacriaceae</taxon>
        <taxon>Armillaria</taxon>
    </lineage>
</organism>
<protein>
    <submittedName>
        <fullName evidence="2">Uncharacterized protein</fullName>
    </submittedName>
</protein>
<proteinExistence type="predicted"/>
<reference evidence="3" key="1">
    <citation type="journal article" date="2017" name="Nat. Ecol. Evol.">
        <title>Genome expansion and lineage-specific genetic innovations in the forest pathogenic fungi Armillaria.</title>
        <authorList>
            <person name="Sipos G."/>
            <person name="Prasanna A.N."/>
            <person name="Walter M.C."/>
            <person name="O'Connor E."/>
            <person name="Balint B."/>
            <person name="Krizsan K."/>
            <person name="Kiss B."/>
            <person name="Hess J."/>
            <person name="Varga T."/>
            <person name="Slot J."/>
            <person name="Riley R."/>
            <person name="Boka B."/>
            <person name="Rigling D."/>
            <person name="Barry K."/>
            <person name="Lee J."/>
            <person name="Mihaltcheva S."/>
            <person name="LaButti K."/>
            <person name="Lipzen A."/>
            <person name="Waldron R."/>
            <person name="Moloney N.M."/>
            <person name="Sperisen C."/>
            <person name="Kredics L."/>
            <person name="Vagvoelgyi C."/>
            <person name="Patrignani A."/>
            <person name="Fitzpatrick D."/>
            <person name="Nagy I."/>
            <person name="Doyle S."/>
            <person name="Anderson J.B."/>
            <person name="Grigoriev I.V."/>
            <person name="Gueldener U."/>
            <person name="Muensterkoetter M."/>
            <person name="Nagy L.G."/>
        </authorList>
    </citation>
    <scope>NUCLEOTIDE SEQUENCE [LARGE SCALE GENOMIC DNA]</scope>
    <source>
        <strain evidence="3">C18/9</strain>
    </source>
</reference>
<feature type="compositionally biased region" description="Basic and acidic residues" evidence="1">
    <location>
        <begin position="154"/>
        <end position="163"/>
    </location>
</feature>
<dbReference type="Proteomes" id="UP000219338">
    <property type="component" value="Unassembled WGS sequence"/>
</dbReference>
<name>A0A284RUP7_ARMOS</name>
<dbReference type="AlphaFoldDB" id="A0A284RUP7"/>
<dbReference type="EMBL" id="FUEG01000017">
    <property type="protein sequence ID" value="SJL12460.1"/>
    <property type="molecule type" value="Genomic_DNA"/>
</dbReference>
<feature type="compositionally biased region" description="Acidic residues" evidence="1">
    <location>
        <begin position="118"/>
        <end position="130"/>
    </location>
</feature>
<gene>
    <name evidence="2" type="ORF">ARMOST_15887</name>
</gene>
<feature type="region of interest" description="Disordered" evidence="1">
    <location>
        <begin position="103"/>
        <end position="163"/>
    </location>
</feature>
<evidence type="ECO:0000256" key="1">
    <source>
        <dbReference type="SAM" id="MobiDB-lite"/>
    </source>
</evidence>